<evidence type="ECO:0000256" key="1">
    <source>
        <dbReference type="SAM" id="MobiDB-lite"/>
    </source>
</evidence>
<dbReference type="Proteomes" id="UP001180020">
    <property type="component" value="Unassembled WGS sequence"/>
</dbReference>
<accession>A0AAV9CRR6</accession>
<proteinExistence type="predicted"/>
<evidence type="ECO:0000313" key="3">
    <source>
        <dbReference type="Proteomes" id="UP001180020"/>
    </source>
</evidence>
<protein>
    <submittedName>
        <fullName evidence="2">Uncharacterized protein</fullName>
    </submittedName>
</protein>
<sequence>MLESENWDGASAGCNENGLKHWQTETSYVVSGHKKSIGAASRSDWKMENEKLKVELKYLEIKKKHLLKQKNKLESILSSSIRSGVRRKLLELEPYLLERTKQHCDFEKRVKAMKITWSNTVEDVLEMIKPTKEEYPLLEIYDVRNIVKGDILRMNYYGFKDAFNNKPNFDDEELKGIFESARHYLMKAVYDVMADMMQGKNPEEEPVTEDMKKSILSSIEENDESDQLNEYEAPTRQYYTGLGFELPREN</sequence>
<name>A0AAV9CRR6_ACOCL</name>
<evidence type="ECO:0000313" key="2">
    <source>
        <dbReference type="EMBL" id="KAK1291495.1"/>
    </source>
</evidence>
<dbReference type="AlphaFoldDB" id="A0AAV9CRR6"/>
<organism evidence="2 3">
    <name type="scientific">Acorus calamus</name>
    <name type="common">Sweet flag</name>
    <dbReference type="NCBI Taxonomy" id="4465"/>
    <lineage>
        <taxon>Eukaryota</taxon>
        <taxon>Viridiplantae</taxon>
        <taxon>Streptophyta</taxon>
        <taxon>Embryophyta</taxon>
        <taxon>Tracheophyta</taxon>
        <taxon>Spermatophyta</taxon>
        <taxon>Magnoliopsida</taxon>
        <taxon>Liliopsida</taxon>
        <taxon>Acoraceae</taxon>
        <taxon>Acorus</taxon>
    </lineage>
</organism>
<gene>
    <name evidence="2" type="ORF">QJS10_CPB17g02412</name>
</gene>
<dbReference type="EMBL" id="JAUJYO010000017">
    <property type="protein sequence ID" value="KAK1291495.1"/>
    <property type="molecule type" value="Genomic_DNA"/>
</dbReference>
<feature type="region of interest" description="Disordered" evidence="1">
    <location>
        <begin position="200"/>
        <end position="232"/>
    </location>
</feature>
<reference evidence="2" key="2">
    <citation type="submission" date="2023-06" db="EMBL/GenBank/DDBJ databases">
        <authorList>
            <person name="Ma L."/>
            <person name="Liu K.-W."/>
            <person name="Li Z."/>
            <person name="Hsiao Y.-Y."/>
            <person name="Qi Y."/>
            <person name="Fu T."/>
            <person name="Tang G."/>
            <person name="Zhang D."/>
            <person name="Sun W.-H."/>
            <person name="Liu D.-K."/>
            <person name="Li Y."/>
            <person name="Chen G.-Z."/>
            <person name="Liu X.-D."/>
            <person name="Liao X.-Y."/>
            <person name="Jiang Y.-T."/>
            <person name="Yu X."/>
            <person name="Hao Y."/>
            <person name="Huang J."/>
            <person name="Zhao X.-W."/>
            <person name="Ke S."/>
            <person name="Chen Y.-Y."/>
            <person name="Wu W.-L."/>
            <person name="Hsu J.-L."/>
            <person name="Lin Y.-F."/>
            <person name="Huang M.-D."/>
            <person name="Li C.-Y."/>
            <person name="Huang L."/>
            <person name="Wang Z.-W."/>
            <person name="Zhao X."/>
            <person name="Zhong W.-Y."/>
            <person name="Peng D.-H."/>
            <person name="Ahmad S."/>
            <person name="Lan S."/>
            <person name="Zhang J.-S."/>
            <person name="Tsai W.-C."/>
            <person name="Van De Peer Y."/>
            <person name="Liu Z.-J."/>
        </authorList>
    </citation>
    <scope>NUCLEOTIDE SEQUENCE</scope>
    <source>
        <strain evidence="2">CP</strain>
        <tissue evidence="2">Leaves</tissue>
    </source>
</reference>
<comment type="caution">
    <text evidence="2">The sequence shown here is derived from an EMBL/GenBank/DDBJ whole genome shotgun (WGS) entry which is preliminary data.</text>
</comment>
<keyword evidence="3" id="KW-1185">Reference proteome</keyword>
<feature type="compositionally biased region" description="Acidic residues" evidence="1">
    <location>
        <begin position="220"/>
        <end position="229"/>
    </location>
</feature>
<reference evidence="2" key="1">
    <citation type="journal article" date="2023" name="Nat. Commun.">
        <title>Diploid and tetraploid genomes of Acorus and the evolution of monocots.</title>
        <authorList>
            <person name="Ma L."/>
            <person name="Liu K.W."/>
            <person name="Li Z."/>
            <person name="Hsiao Y.Y."/>
            <person name="Qi Y."/>
            <person name="Fu T."/>
            <person name="Tang G.D."/>
            <person name="Zhang D."/>
            <person name="Sun W.H."/>
            <person name="Liu D.K."/>
            <person name="Li Y."/>
            <person name="Chen G.Z."/>
            <person name="Liu X.D."/>
            <person name="Liao X.Y."/>
            <person name="Jiang Y.T."/>
            <person name="Yu X."/>
            <person name="Hao Y."/>
            <person name="Huang J."/>
            <person name="Zhao X.W."/>
            <person name="Ke S."/>
            <person name="Chen Y.Y."/>
            <person name="Wu W.L."/>
            <person name="Hsu J.L."/>
            <person name="Lin Y.F."/>
            <person name="Huang M.D."/>
            <person name="Li C.Y."/>
            <person name="Huang L."/>
            <person name="Wang Z.W."/>
            <person name="Zhao X."/>
            <person name="Zhong W.Y."/>
            <person name="Peng D.H."/>
            <person name="Ahmad S."/>
            <person name="Lan S."/>
            <person name="Zhang J.S."/>
            <person name="Tsai W.C."/>
            <person name="Van de Peer Y."/>
            <person name="Liu Z.J."/>
        </authorList>
    </citation>
    <scope>NUCLEOTIDE SEQUENCE</scope>
    <source>
        <strain evidence="2">CP</strain>
    </source>
</reference>